<comment type="similarity">
    <text evidence="2">Belongs to the chromate ion transporter (CHR) (TC 2.A.51) family.</text>
</comment>
<keyword evidence="3" id="KW-1003">Cell membrane</keyword>
<evidence type="ECO:0000256" key="6">
    <source>
        <dbReference type="ARBA" id="ARBA00023136"/>
    </source>
</evidence>
<dbReference type="EMBL" id="VZAH01000077">
    <property type="protein sequence ID" value="MQP14207.1"/>
    <property type="molecule type" value="Genomic_DNA"/>
</dbReference>
<dbReference type="RefSeq" id="WP_153091446.1">
    <property type="nucleotide sequence ID" value="NZ_DAWCZU010000004.1"/>
</dbReference>
<dbReference type="AlphaFoldDB" id="A0A5P0WNY6"/>
<reference evidence="10 11" key="1">
    <citation type="submission" date="2019-09" db="EMBL/GenBank/DDBJ databases">
        <title>Distinct polysaccharide growth profiles of human intestinal Prevotella copri isolates.</title>
        <authorList>
            <person name="Fehlner-Peach H."/>
            <person name="Magnabosco C."/>
            <person name="Raghavan V."/>
            <person name="Scher J.U."/>
            <person name="Tett A."/>
            <person name="Cox L.M."/>
            <person name="Gottsegen C."/>
            <person name="Watters A."/>
            <person name="Wiltshire- Gordon J.D."/>
            <person name="Segata N."/>
            <person name="Bonneau R."/>
            <person name="Littman D.R."/>
        </authorList>
    </citation>
    <scope>NUCLEOTIDE SEQUENCE [LARGE SCALE GENOMIC DNA]</scope>
    <source>
        <strain evidence="8">IA624</strain>
        <strain evidence="10">iA624</strain>
        <strain evidence="9">IAA917</strain>
        <strain evidence="11">iAA917</strain>
    </source>
</reference>
<evidence type="ECO:0000256" key="2">
    <source>
        <dbReference type="ARBA" id="ARBA00005262"/>
    </source>
</evidence>
<comment type="caution">
    <text evidence="9">The sequence shown here is derived from an EMBL/GenBank/DDBJ whole genome shotgun (WGS) entry which is preliminary data.</text>
</comment>
<sequence length="190" mass="20758">MLFLKLFIIFTKIGTFNFGGGYAMLSLIHNETVVKNHWLTNAEFTDIVAISQSTPGPIGINCATYVGYTACLHAGYPTWAAWAGSFLASLSIMWLPFIIMILISRYLMTHKDSKIVKDVFAGLRPAIIGLIAAAAVLLMNKENFGSPTEDPFAFGASVALFLGAFYFTKAKKANPILLLFICGIIGLFIF</sequence>
<dbReference type="InterPro" id="IPR052518">
    <property type="entry name" value="CHR_Transporter"/>
</dbReference>
<evidence type="ECO:0000313" key="9">
    <source>
        <dbReference type="EMBL" id="MQP14207.1"/>
    </source>
</evidence>
<evidence type="ECO:0000256" key="3">
    <source>
        <dbReference type="ARBA" id="ARBA00022475"/>
    </source>
</evidence>
<proteinExistence type="inferred from homology"/>
<dbReference type="PANTHER" id="PTHR43663:SF1">
    <property type="entry name" value="CHROMATE TRANSPORTER"/>
    <property type="match status" value="1"/>
</dbReference>
<evidence type="ECO:0000313" key="8">
    <source>
        <dbReference type="EMBL" id="MQO08946.1"/>
    </source>
</evidence>
<dbReference type="PANTHER" id="PTHR43663">
    <property type="entry name" value="CHROMATE TRANSPORT PROTEIN-RELATED"/>
    <property type="match status" value="1"/>
</dbReference>
<evidence type="ECO:0000256" key="7">
    <source>
        <dbReference type="SAM" id="Phobius"/>
    </source>
</evidence>
<comment type="subcellular location">
    <subcellularLocation>
        <location evidence="1">Cell membrane</location>
        <topology evidence="1">Multi-pass membrane protein</topology>
    </subcellularLocation>
</comment>
<accession>A0A5P0WNY6</accession>
<protein>
    <submittedName>
        <fullName evidence="9">Chromate transporter</fullName>
    </submittedName>
</protein>
<dbReference type="Proteomes" id="UP000405805">
    <property type="component" value="Unassembled WGS sequence"/>
</dbReference>
<name>A0A5P0WNY6_9BACT</name>
<dbReference type="Pfam" id="PF02417">
    <property type="entry name" value="Chromate_transp"/>
    <property type="match status" value="1"/>
</dbReference>
<organism evidence="9 11">
    <name type="scientific">Segatella copri</name>
    <dbReference type="NCBI Taxonomy" id="165179"/>
    <lineage>
        <taxon>Bacteria</taxon>
        <taxon>Pseudomonadati</taxon>
        <taxon>Bacteroidota</taxon>
        <taxon>Bacteroidia</taxon>
        <taxon>Bacteroidales</taxon>
        <taxon>Prevotellaceae</taxon>
        <taxon>Segatella</taxon>
    </lineage>
</organism>
<dbReference type="EMBL" id="VZBP01000054">
    <property type="protein sequence ID" value="MQO08946.1"/>
    <property type="molecule type" value="Genomic_DNA"/>
</dbReference>
<evidence type="ECO:0000256" key="4">
    <source>
        <dbReference type="ARBA" id="ARBA00022692"/>
    </source>
</evidence>
<evidence type="ECO:0000256" key="1">
    <source>
        <dbReference type="ARBA" id="ARBA00004651"/>
    </source>
</evidence>
<evidence type="ECO:0000256" key="5">
    <source>
        <dbReference type="ARBA" id="ARBA00022989"/>
    </source>
</evidence>
<evidence type="ECO:0000313" key="11">
    <source>
        <dbReference type="Proteomes" id="UP000477980"/>
    </source>
</evidence>
<dbReference type="InterPro" id="IPR003370">
    <property type="entry name" value="Chromate_transpt"/>
</dbReference>
<dbReference type="GO" id="GO:0005886">
    <property type="term" value="C:plasma membrane"/>
    <property type="evidence" value="ECO:0007669"/>
    <property type="project" value="UniProtKB-SubCell"/>
</dbReference>
<feature type="transmembrane region" description="Helical" evidence="7">
    <location>
        <begin position="119"/>
        <end position="139"/>
    </location>
</feature>
<keyword evidence="4 7" id="KW-0812">Transmembrane</keyword>
<feature type="transmembrane region" description="Helical" evidence="7">
    <location>
        <begin position="173"/>
        <end position="189"/>
    </location>
</feature>
<dbReference type="Proteomes" id="UP000477980">
    <property type="component" value="Unassembled WGS sequence"/>
</dbReference>
<gene>
    <name evidence="9" type="ORF">F7D25_07250</name>
    <name evidence="8" type="ORF">F7D57_04255</name>
</gene>
<dbReference type="OrthoDB" id="9788907at2"/>
<evidence type="ECO:0000313" key="10">
    <source>
        <dbReference type="Proteomes" id="UP000405805"/>
    </source>
</evidence>
<feature type="transmembrane region" description="Helical" evidence="7">
    <location>
        <begin position="7"/>
        <end position="28"/>
    </location>
</feature>
<feature type="transmembrane region" description="Helical" evidence="7">
    <location>
        <begin position="151"/>
        <end position="168"/>
    </location>
</feature>
<keyword evidence="5 7" id="KW-1133">Transmembrane helix</keyword>
<dbReference type="GO" id="GO:0015109">
    <property type="term" value="F:chromate transmembrane transporter activity"/>
    <property type="evidence" value="ECO:0007669"/>
    <property type="project" value="InterPro"/>
</dbReference>
<feature type="transmembrane region" description="Helical" evidence="7">
    <location>
        <begin position="86"/>
        <end position="107"/>
    </location>
</feature>
<keyword evidence="6 7" id="KW-0472">Membrane</keyword>